<dbReference type="Gene3D" id="3.30.300.210">
    <property type="entry name" value="Nutrient germinant receptor protein C, domain 3"/>
    <property type="match status" value="1"/>
</dbReference>
<evidence type="ECO:0000256" key="3">
    <source>
        <dbReference type="ARBA" id="ARBA00022544"/>
    </source>
</evidence>
<protein>
    <submittedName>
        <fullName evidence="10">Ger(X)C family spore germination protein</fullName>
    </submittedName>
</protein>
<dbReference type="NCBIfam" id="TIGR02887">
    <property type="entry name" value="spore_ger_x_C"/>
    <property type="match status" value="1"/>
</dbReference>
<evidence type="ECO:0000256" key="7">
    <source>
        <dbReference type="ARBA" id="ARBA00023288"/>
    </source>
</evidence>
<name>A0A942YCF6_9BACI</name>
<keyword evidence="4" id="KW-0732">Signal</keyword>
<dbReference type="Pfam" id="PF05504">
    <property type="entry name" value="Spore_GerAC"/>
    <property type="match status" value="1"/>
</dbReference>
<sequence>MQEFAIRFFYILLFLPKTDFLGGRTIMPKGPKWKTAILMIASTLCLSGCVEARQLEKLGLITAVGYDLDGKNKIKGTVVVHKFDALAKNVTKVISVEAHTSKTLRQKQNLRSDQRLVSGQLRCVVYSKELAEKGIVQLVDTLNRDPTIGNMVFLTIAEDEASSIINVGKNNEKQNFGTYLYNLINQNVQSEQMLEPTLQEFNHSYQDNGKDPVLPLLKVESGDVAVTGTALFKDDMLVTILPTNKLFFLKILADKYKSGTKELGFNRADFKSIIKEEEGRNFRTVYNKLFLNIDNIRSHTKIKLVDKKNLRFRIEIKFASRLLESTEPLELTSAKNIKFIEGQIEKKMEKEIYKLLVFFQKQGVDPVGIGNEYITHIRGNEVTSKDWRSIYKNAKFEVHVKTTIVKTGVID</sequence>
<evidence type="ECO:0000256" key="5">
    <source>
        <dbReference type="ARBA" id="ARBA00023136"/>
    </source>
</evidence>
<accession>A0A942YCF6</accession>
<dbReference type="InterPro" id="IPR008844">
    <property type="entry name" value="Spore_GerAC-like"/>
</dbReference>
<organism evidence="10">
    <name type="scientific">Neobacillus citreus</name>
    <dbReference type="NCBI Taxonomy" id="2833578"/>
    <lineage>
        <taxon>Bacteria</taxon>
        <taxon>Bacillati</taxon>
        <taxon>Bacillota</taxon>
        <taxon>Bacilli</taxon>
        <taxon>Bacillales</taxon>
        <taxon>Bacillaceae</taxon>
        <taxon>Neobacillus</taxon>
    </lineage>
</organism>
<dbReference type="PANTHER" id="PTHR35789">
    <property type="entry name" value="SPORE GERMINATION PROTEIN B3"/>
    <property type="match status" value="1"/>
</dbReference>
<proteinExistence type="inferred from homology"/>
<dbReference type="EMBL" id="JAGYPE010000005">
    <property type="protein sequence ID" value="MBS4185304.1"/>
    <property type="molecule type" value="Genomic_DNA"/>
</dbReference>
<evidence type="ECO:0000256" key="2">
    <source>
        <dbReference type="ARBA" id="ARBA00007886"/>
    </source>
</evidence>
<evidence type="ECO:0000256" key="6">
    <source>
        <dbReference type="ARBA" id="ARBA00023139"/>
    </source>
</evidence>
<dbReference type="InterPro" id="IPR038501">
    <property type="entry name" value="Spore_GerAC_C_sf"/>
</dbReference>
<dbReference type="GO" id="GO:0016020">
    <property type="term" value="C:membrane"/>
    <property type="evidence" value="ECO:0007669"/>
    <property type="project" value="UniProtKB-SubCell"/>
</dbReference>
<dbReference type="InterPro" id="IPR057336">
    <property type="entry name" value="GerAC_N"/>
</dbReference>
<dbReference type="AlphaFoldDB" id="A0A942YCF6"/>
<reference evidence="10" key="1">
    <citation type="submission" date="2021-05" db="EMBL/GenBank/DDBJ databases">
        <title>Novel Bacillus species.</title>
        <authorList>
            <person name="Liu G."/>
        </authorList>
    </citation>
    <scope>NUCLEOTIDE SEQUENCE</scope>
    <source>
        <strain evidence="10">FJAT-50051</strain>
    </source>
</reference>
<dbReference type="Pfam" id="PF25198">
    <property type="entry name" value="Spore_GerAC_N"/>
    <property type="match status" value="1"/>
</dbReference>
<evidence type="ECO:0000259" key="9">
    <source>
        <dbReference type="Pfam" id="PF25198"/>
    </source>
</evidence>
<keyword evidence="3" id="KW-0309">Germination</keyword>
<feature type="domain" description="Spore germination protein N-terminal" evidence="9">
    <location>
        <begin position="52"/>
        <end position="219"/>
    </location>
</feature>
<keyword evidence="7" id="KW-0449">Lipoprotein</keyword>
<dbReference type="PANTHER" id="PTHR35789:SF1">
    <property type="entry name" value="SPORE GERMINATION PROTEIN B3"/>
    <property type="match status" value="1"/>
</dbReference>
<evidence type="ECO:0000259" key="8">
    <source>
        <dbReference type="Pfam" id="PF05504"/>
    </source>
</evidence>
<feature type="domain" description="Spore germination GerAC-like C-terminal" evidence="8">
    <location>
        <begin position="227"/>
        <end position="408"/>
    </location>
</feature>
<evidence type="ECO:0000313" key="10">
    <source>
        <dbReference type="EMBL" id="MBS4185304.1"/>
    </source>
</evidence>
<dbReference type="InterPro" id="IPR046953">
    <property type="entry name" value="Spore_GerAC-like_C"/>
</dbReference>
<comment type="subcellular location">
    <subcellularLocation>
        <location evidence="1">Membrane</location>
        <topology evidence="1">Lipid-anchor</topology>
    </subcellularLocation>
</comment>
<comment type="similarity">
    <text evidence="2">Belongs to the GerABKC lipoprotein family.</text>
</comment>
<evidence type="ECO:0000256" key="4">
    <source>
        <dbReference type="ARBA" id="ARBA00022729"/>
    </source>
</evidence>
<comment type="caution">
    <text evidence="10">The sequence shown here is derived from an EMBL/GenBank/DDBJ whole genome shotgun (WGS) entry which is preliminary data.</text>
</comment>
<keyword evidence="6" id="KW-0564">Palmitate</keyword>
<gene>
    <name evidence="10" type="ORF">KHB02_28370</name>
</gene>
<keyword evidence="5" id="KW-0472">Membrane</keyword>
<dbReference type="GO" id="GO:0009847">
    <property type="term" value="P:spore germination"/>
    <property type="evidence" value="ECO:0007669"/>
    <property type="project" value="InterPro"/>
</dbReference>
<evidence type="ECO:0000256" key="1">
    <source>
        <dbReference type="ARBA" id="ARBA00004635"/>
    </source>
</evidence>